<sequence length="159" mass="16373">MYKHSLAVLCVATVALSGVVAPAATAAEDNGCKPGMISGDFNWGVSKEFTDYLGRYRTLDGFTLKYNERDVCPPLKPAPPAPPVDPGDPGQPGDPGDTTPPPADQNPDNGSSGSSAGLGIFGALAGLGIIGAIIAFFLNNHQGANPIQQLLADLPFGRR</sequence>
<accession>U3GZ66</accession>
<dbReference type="Proteomes" id="UP000016943">
    <property type="component" value="Chromosome"/>
</dbReference>
<protein>
    <recommendedName>
        <fullName evidence="6">Secreted protein</fullName>
    </recommendedName>
</protein>
<feature type="chain" id="PRO_5004641830" description="Secreted protein" evidence="3">
    <location>
        <begin position="27"/>
        <end position="159"/>
    </location>
</feature>
<dbReference type="RefSeq" id="WP_021012076.1">
    <property type="nucleotide sequence ID" value="NC_022198.1"/>
</dbReference>
<keyword evidence="5" id="KW-1185">Reference proteome</keyword>
<feature type="region of interest" description="Disordered" evidence="1">
    <location>
        <begin position="72"/>
        <end position="114"/>
    </location>
</feature>
<dbReference type="EMBL" id="CP006365">
    <property type="protein sequence ID" value="AGU15686.1"/>
    <property type="molecule type" value="Genomic_DNA"/>
</dbReference>
<evidence type="ECO:0000256" key="3">
    <source>
        <dbReference type="SAM" id="SignalP"/>
    </source>
</evidence>
<reference evidence="4 5" key="1">
    <citation type="journal article" date="2013" name="Genome Announc.">
        <title>Whole-Genome Sequence of the Clinical Strain Corynebacterium argentoratense DSM 44202, Isolated from a Human Throat Specimen.</title>
        <authorList>
            <person name="Bomholt C."/>
            <person name="Glaub A."/>
            <person name="Gravermann K."/>
            <person name="Albersmeier A."/>
            <person name="Brinkrolf K."/>
            <person name="Ruckert C."/>
            <person name="Tauch A."/>
        </authorList>
    </citation>
    <scope>NUCLEOTIDE SEQUENCE [LARGE SCALE GENOMIC DNA]</scope>
    <source>
        <strain evidence="4">DSM 44202</strain>
    </source>
</reference>
<feature type="compositionally biased region" description="Pro residues" evidence="1">
    <location>
        <begin position="74"/>
        <end position="86"/>
    </location>
</feature>
<gene>
    <name evidence="4" type="ORF">CARG_07845</name>
</gene>
<keyword evidence="2" id="KW-0472">Membrane</keyword>
<organism evidence="4 5">
    <name type="scientific">Corynebacterium argentoratense DSM 44202</name>
    <dbReference type="NCBI Taxonomy" id="1348662"/>
    <lineage>
        <taxon>Bacteria</taxon>
        <taxon>Bacillati</taxon>
        <taxon>Actinomycetota</taxon>
        <taxon>Actinomycetes</taxon>
        <taxon>Mycobacteriales</taxon>
        <taxon>Corynebacteriaceae</taxon>
        <taxon>Corynebacterium</taxon>
    </lineage>
</organism>
<feature type="transmembrane region" description="Helical" evidence="2">
    <location>
        <begin position="116"/>
        <end position="138"/>
    </location>
</feature>
<dbReference type="HOGENOM" id="CLU_1657868_0_0_11"/>
<dbReference type="GeneID" id="78250317"/>
<evidence type="ECO:0000256" key="1">
    <source>
        <dbReference type="SAM" id="MobiDB-lite"/>
    </source>
</evidence>
<proteinExistence type="predicted"/>
<keyword evidence="3" id="KW-0732">Signal</keyword>
<dbReference type="KEGG" id="caz:CARG_07845"/>
<dbReference type="PATRIC" id="fig|1348662.3.peg.1550"/>
<evidence type="ECO:0008006" key="6">
    <source>
        <dbReference type="Google" id="ProtNLM"/>
    </source>
</evidence>
<evidence type="ECO:0000313" key="5">
    <source>
        <dbReference type="Proteomes" id="UP000016943"/>
    </source>
</evidence>
<keyword evidence="2" id="KW-1133">Transmembrane helix</keyword>
<dbReference type="AlphaFoldDB" id="U3GZ66"/>
<feature type="signal peptide" evidence="3">
    <location>
        <begin position="1"/>
        <end position="26"/>
    </location>
</feature>
<name>U3GZ66_9CORY</name>
<evidence type="ECO:0000256" key="2">
    <source>
        <dbReference type="SAM" id="Phobius"/>
    </source>
</evidence>
<evidence type="ECO:0000313" key="4">
    <source>
        <dbReference type="EMBL" id="AGU15686.1"/>
    </source>
</evidence>
<keyword evidence="2" id="KW-0812">Transmembrane</keyword>